<dbReference type="InterPro" id="IPR041739">
    <property type="entry name" value="G5K_ProB"/>
</dbReference>
<feature type="binding site" evidence="8">
    <location>
        <position position="149"/>
    </location>
    <ligand>
        <name>substrate</name>
    </ligand>
</feature>
<accession>A0ABM9NPT3</accession>
<evidence type="ECO:0000313" key="11">
    <source>
        <dbReference type="Proteomes" id="UP001497533"/>
    </source>
</evidence>
<dbReference type="EC" id="2.7.2.11" evidence="8"/>
<evidence type="ECO:0000256" key="6">
    <source>
        <dbReference type="ARBA" id="ARBA00022777"/>
    </source>
</evidence>
<comment type="caution">
    <text evidence="8">Lacks conserved residue(s) required for the propagation of feature annotation.</text>
</comment>
<dbReference type="Proteomes" id="UP001497533">
    <property type="component" value="Chromosome"/>
</dbReference>
<dbReference type="Gene3D" id="3.40.1160.10">
    <property type="entry name" value="Acetylglutamate kinase-like"/>
    <property type="match status" value="1"/>
</dbReference>
<dbReference type="InterPro" id="IPR019797">
    <property type="entry name" value="Glutamate_5-kinase_CS"/>
</dbReference>
<proteinExistence type="inferred from homology"/>
<keyword evidence="1 8" id="KW-0963">Cytoplasm</keyword>
<comment type="similarity">
    <text evidence="8">Belongs to the glutamate 5-kinase family.</text>
</comment>
<evidence type="ECO:0000256" key="1">
    <source>
        <dbReference type="ARBA" id="ARBA00022490"/>
    </source>
</evidence>
<dbReference type="InterPro" id="IPR001048">
    <property type="entry name" value="Asp/Glu/Uridylate_kinase"/>
</dbReference>
<keyword evidence="4 8" id="KW-0808">Transferase</keyword>
<protein>
    <recommendedName>
        <fullName evidence="8">Glutamate 5-kinase</fullName>
        <ecNumber evidence="8">2.7.2.11</ecNumber>
    </recommendedName>
    <alternativeName>
        <fullName evidence="8">Gamma-glutamyl kinase</fullName>
        <shortName evidence="8">GK</shortName>
    </alternativeName>
</protein>
<dbReference type="NCBIfam" id="TIGR01027">
    <property type="entry name" value="proB"/>
    <property type="match status" value="1"/>
</dbReference>
<feature type="binding site" evidence="8">
    <location>
        <position position="50"/>
    </location>
    <ligand>
        <name>substrate</name>
    </ligand>
</feature>
<comment type="catalytic activity">
    <reaction evidence="8">
        <text>L-glutamate + ATP = L-glutamyl 5-phosphate + ADP</text>
        <dbReference type="Rhea" id="RHEA:14877"/>
        <dbReference type="ChEBI" id="CHEBI:29985"/>
        <dbReference type="ChEBI" id="CHEBI:30616"/>
        <dbReference type="ChEBI" id="CHEBI:58274"/>
        <dbReference type="ChEBI" id="CHEBI:456216"/>
        <dbReference type="EC" id="2.7.2.11"/>
    </reaction>
</comment>
<keyword evidence="6 8" id="KW-0418">Kinase</keyword>
<dbReference type="InterPro" id="IPR005715">
    <property type="entry name" value="Glu_5kinase/COase_Synthase"/>
</dbReference>
<dbReference type="PIRSF" id="PIRSF000729">
    <property type="entry name" value="GK"/>
    <property type="match status" value="1"/>
</dbReference>
<dbReference type="PROSITE" id="PS00902">
    <property type="entry name" value="GLUTAMATE_5_KINASE"/>
    <property type="match status" value="1"/>
</dbReference>
<comment type="function">
    <text evidence="8">Catalyzes the transfer of a phosphate group to glutamate to form L-glutamate 5-phosphate.</text>
</comment>
<dbReference type="InterPro" id="IPR011529">
    <property type="entry name" value="Glu_5kinase"/>
</dbReference>
<evidence type="ECO:0000256" key="4">
    <source>
        <dbReference type="ARBA" id="ARBA00022679"/>
    </source>
</evidence>
<evidence type="ECO:0000256" key="2">
    <source>
        <dbReference type="ARBA" id="ARBA00022605"/>
    </source>
</evidence>
<evidence type="ECO:0000313" key="10">
    <source>
        <dbReference type="EMBL" id="CAL1329485.1"/>
    </source>
</evidence>
<comment type="pathway">
    <text evidence="8">Amino-acid biosynthesis; L-proline biosynthesis; L-glutamate 5-semialdehyde from L-glutamate: step 1/2.</text>
</comment>
<dbReference type="CDD" id="cd04242">
    <property type="entry name" value="AAK_G5K_ProB"/>
    <property type="match status" value="1"/>
</dbReference>
<name>A0ABM9NPT3_9GAMM</name>
<dbReference type="PRINTS" id="PR00474">
    <property type="entry name" value="GLU5KINASE"/>
</dbReference>
<feature type="domain" description="Aspartate/glutamate/uridylate kinase" evidence="9">
    <location>
        <begin position="5"/>
        <end position="235"/>
    </location>
</feature>
<dbReference type="PANTHER" id="PTHR43654">
    <property type="entry name" value="GLUTAMATE 5-KINASE"/>
    <property type="match status" value="1"/>
</dbReference>
<dbReference type="InterPro" id="IPR036393">
    <property type="entry name" value="AceGlu_kinase-like_sf"/>
</dbReference>
<keyword evidence="7 8" id="KW-0067">ATP-binding</keyword>
<evidence type="ECO:0000256" key="7">
    <source>
        <dbReference type="ARBA" id="ARBA00022840"/>
    </source>
</evidence>
<organism evidence="10 11">
    <name type="scientific">Candidatus Providencia siddallii</name>
    <dbReference type="NCBI Taxonomy" id="1715285"/>
    <lineage>
        <taxon>Bacteria</taxon>
        <taxon>Pseudomonadati</taxon>
        <taxon>Pseudomonadota</taxon>
        <taxon>Gammaproteobacteria</taxon>
        <taxon>Enterobacterales</taxon>
        <taxon>Morganellaceae</taxon>
        <taxon>Providencia</taxon>
    </lineage>
</organism>
<comment type="subcellular location">
    <subcellularLocation>
        <location evidence="8">Cytoplasm</location>
    </subcellularLocation>
</comment>
<dbReference type="EMBL" id="OZ034688">
    <property type="protein sequence ID" value="CAL1329485.1"/>
    <property type="molecule type" value="Genomic_DNA"/>
</dbReference>
<dbReference type="SUPFAM" id="SSF53633">
    <property type="entry name" value="Carbamate kinase-like"/>
    <property type="match status" value="1"/>
</dbReference>
<feature type="binding site" evidence="8">
    <location>
        <position position="10"/>
    </location>
    <ligand>
        <name>ATP</name>
        <dbReference type="ChEBI" id="CHEBI:30616"/>
    </ligand>
</feature>
<dbReference type="InterPro" id="IPR001057">
    <property type="entry name" value="Glu/AcGlu_kinase"/>
</dbReference>
<keyword evidence="11" id="KW-1185">Reference proteome</keyword>
<feature type="binding site" evidence="8">
    <location>
        <begin position="169"/>
        <end position="170"/>
    </location>
    <ligand>
        <name>ATP</name>
        <dbReference type="ChEBI" id="CHEBI:30616"/>
    </ligand>
</feature>
<sequence length="260" mass="28408">MKKNKTLVVKFGTSLLTNGTQHLNKANIIELVKQCVKEHKNGNKIIIVTSGAIAAGREHLNFPKLPNTIISNQLLASIGQIKLIQLWKNFFSIYGINIGQILLTRDDLENHKRFLNAKNTLHALLDNGIIPVINENDAVATDEIKVGDNDNLSAFVAILGDAENLLLLTDIKGLYDSDPRNNPNAKFIPEVYDINDKIKNVASKSVTGLGKGGMITKLQAANIAVKAGIDVIIANGKKPNVINYAIKNIKIGTHFYGKIN</sequence>
<dbReference type="HAMAP" id="MF_00456">
    <property type="entry name" value="ProB"/>
    <property type="match status" value="1"/>
</dbReference>
<keyword evidence="3 8" id="KW-0641">Proline biosynthesis</keyword>
<keyword evidence="5 8" id="KW-0547">Nucleotide-binding</keyword>
<dbReference type="PANTHER" id="PTHR43654:SF1">
    <property type="entry name" value="ISOPENTENYL PHOSPHATE KINASE"/>
    <property type="match status" value="1"/>
</dbReference>
<evidence type="ECO:0000256" key="8">
    <source>
        <dbReference type="HAMAP-Rule" id="MF_00456"/>
    </source>
</evidence>
<feature type="binding site" evidence="8">
    <location>
        <position position="137"/>
    </location>
    <ligand>
        <name>substrate</name>
    </ligand>
</feature>
<evidence type="ECO:0000259" key="9">
    <source>
        <dbReference type="Pfam" id="PF00696"/>
    </source>
</evidence>
<dbReference type="GO" id="GO:0004349">
    <property type="term" value="F:glutamate 5-kinase activity"/>
    <property type="evidence" value="ECO:0007669"/>
    <property type="project" value="UniProtKB-EC"/>
</dbReference>
<dbReference type="Pfam" id="PF00696">
    <property type="entry name" value="AA_kinase"/>
    <property type="match status" value="1"/>
</dbReference>
<evidence type="ECO:0000256" key="3">
    <source>
        <dbReference type="ARBA" id="ARBA00022650"/>
    </source>
</evidence>
<reference evidence="10" key="1">
    <citation type="submission" date="2024-04" db="EMBL/GenBank/DDBJ databases">
        <authorList>
            <person name="Manzano-Marin A."/>
            <person name="Manzano-Marin A."/>
            <person name="Alejandro Manzano Marin A."/>
        </authorList>
    </citation>
    <scope>NUCLEOTIDE SEQUENCE [LARGE SCALE GENOMIC DNA]</scope>
    <source>
        <strain evidence="10">TABTEA</strain>
    </source>
</reference>
<gene>
    <name evidence="8 10" type="primary">proB</name>
    <name evidence="10" type="ORF">PRHACTZTBTEA_576</name>
</gene>
<evidence type="ECO:0000256" key="5">
    <source>
        <dbReference type="ARBA" id="ARBA00022741"/>
    </source>
</evidence>
<keyword evidence="2 8" id="KW-0028">Amino-acid biosynthesis</keyword>